<dbReference type="AlphaFoldDB" id="V8CBI9"/>
<feature type="binding site" evidence="5">
    <location>
        <position position="340"/>
    </location>
    <ligand>
        <name>substrate</name>
    </ligand>
</feature>
<dbReference type="EC" id="4.1.1.20" evidence="5 6"/>
<comment type="caution">
    <text evidence="12">The sequence shown here is derived from an EMBL/GenBank/DDBJ whole genome shotgun (WGS) entry which is preliminary data.</text>
</comment>
<evidence type="ECO:0000313" key="13">
    <source>
        <dbReference type="Proteomes" id="UP000018731"/>
    </source>
</evidence>
<organism evidence="12 13">
    <name type="scientific">Helicobacter macacae MIT 99-5501</name>
    <dbReference type="NCBI Taxonomy" id="1357400"/>
    <lineage>
        <taxon>Bacteria</taxon>
        <taxon>Pseudomonadati</taxon>
        <taxon>Campylobacterota</taxon>
        <taxon>Epsilonproteobacteria</taxon>
        <taxon>Campylobacterales</taxon>
        <taxon>Helicobacteraceae</taxon>
        <taxon>Helicobacter</taxon>
    </lineage>
</organism>
<dbReference type="InterPro" id="IPR009006">
    <property type="entry name" value="Ala_racemase/Decarboxylase_C"/>
</dbReference>
<dbReference type="PRINTS" id="PR01181">
    <property type="entry name" value="DAPDCRBXLASE"/>
</dbReference>
<keyword evidence="4 5" id="KW-0456">Lyase</keyword>
<feature type="active site" description="Proton donor" evidence="7">
    <location>
        <position position="375"/>
    </location>
</feature>
<feature type="domain" description="Orn/DAP/Arg decarboxylase 2 N-terminal" evidence="11">
    <location>
        <begin position="32"/>
        <end position="303"/>
    </location>
</feature>
<keyword evidence="5 8" id="KW-0457">Lysine biosynthesis</keyword>
<evidence type="ECO:0000256" key="2">
    <source>
        <dbReference type="ARBA" id="ARBA00022793"/>
    </source>
</evidence>
<evidence type="ECO:0000313" key="12">
    <source>
        <dbReference type="EMBL" id="ETD24086.1"/>
    </source>
</evidence>
<keyword evidence="2 5" id="KW-0210">Decarboxylase</keyword>
<proteinExistence type="inferred from homology"/>
<dbReference type="PANTHER" id="PTHR43727">
    <property type="entry name" value="DIAMINOPIMELATE DECARBOXYLASE"/>
    <property type="match status" value="1"/>
</dbReference>
<comment type="similarity">
    <text evidence="5">Belongs to the Orn/Lys/Arg decarboxylase class-II family. LysA subfamily.</text>
</comment>
<dbReference type="PATRIC" id="fig|1357400.3.peg.1145"/>
<dbReference type="InterPro" id="IPR000183">
    <property type="entry name" value="Orn/DAP/Arg_de-COase"/>
</dbReference>
<dbReference type="InterPro" id="IPR022653">
    <property type="entry name" value="De-COase2_pyr-phos_BS"/>
</dbReference>
<gene>
    <name evidence="5" type="primary">lysA</name>
    <name evidence="12" type="ORF">HMPREF2086_00833</name>
</gene>
<dbReference type="PROSITE" id="PS00878">
    <property type="entry name" value="ODR_DC_2_1"/>
    <property type="match status" value="1"/>
</dbReference>
<dbReference type="RefSeq" id="WP_023927557.1">
    <property type="nucleotide sequence ID" value="NZ_KI669454.1"/>
</dbReference>
<dbReference type="GO" id="GO:0008836">
    <property type="term" value="F:diaminopimelate decarboxylase activity"/>
    <property type="evidence" value="ECO:0007669"/>
    <property type="project" value="UniProtKB-UniRule"/>
</dbReference>
<feature type="binding site" evidence="5">
    <location>
        <position position="336"/>
    </location>
    <ligand>
        <name>substrate</name>
    </ligand>
</feature>
<sequence length="518" mass="56907">MFDNLSQDTSLQDTFLALANEYDTPLYVYDLSRIERNFLSFKEAFGGRKSLICYALKANSNLGILSTLARLGSGADCVSIGEVKRALLAGIPKYKIIFSGVGKRAEEIEEALKLDILFLNVESSAELKTIEQIAKKLSSSQNPQQHLQQNPHQSPLQTDSSPSSPKKVRISIRVNPNIDAKTHPYISTGLSENKFGLDIESAKQAYLYAHNSPFLDPVGIHFHIGSQICELAPIAQSAQKIANLAKSLLALGIEIRFFDIGGGLGIRYEEEEEIALYDYAQAILSALKGSDFTIICEPGRRIVGNAGVLLTKVLYEKHTANKRFVIVDSGMNDLMRPALYDAVHKVQVYGKASDKSSNKSNDKQRTKADIVGPVCESSDTFLREVELGELKQGDILGFGNAGAYGYSMASNYNTRTKPAEVGIYQKDSTTQIVLLKKRETFSELVANELECLKDFAKSAKSSVNSSAKTKSNLEHTLDFENLSNFGNLSSEDSSQDSTHIKKSKKSTKTLPKSTKSTK</sequence>
<comment type="catalytic activity">
    <reaction evidence="5 8">
        <text>meso-2,6-diaminopimelate + H(+) = L-lysine + CO2</text>
        <dbReference type="Rhea" id="RHEA:15101"/>
        <dbReference type="ChEBI" id="CHEBI:15378"/>
        <dbReference type="ChEBI" id="CHEBI:16526"/>
        <dbReference type="ChEBI" id="CHEBI:32551"/>
        <dbReference type="ChEBI" id="CHEBI:57791"/>
        <dbReference type="EC" id="4.1.1.20"/>
    </reaction>
</comment>
<protein>
    <recommendedName>
        <fullName evidence="5 6">Diaminopimelate decarboxylase</fullName>
        <shortName evidence="5">DAP decarboxylase</shortName>
        <shortName evidence="5">DAPDC</shortName>
        <ecNumber evidence="5 6">4.1.1.20</ecNumber>
    </recommendedName>
</protein>
<comment type="function">
    <text evidence="5">Specifically catalyzes the decarboxylation of meso-diaminopimelate (meso-DAP) to L-lysine.</text>
</comment>
<keyword evidence="13" id="KW-1185">Reference proteome</keyword>
<accession>V8CBI9</accession>
<dbReference type="EMBL" id="AZJI01000004">
    <property type="protein sequence ID" value="ETD24086.1"/>
    <property type="molecule type" value="Genomic_DNA"/>
</dbReference>
<dbReference type="HOGENOM" id="CLU_026444_0_0_7"/>
<dbReference type="SUPFAM" id="SSF50621">
    <property type="entry name" value="Alanine racemase C-terminal domain-like"/>
    <property type="match status" value="1"/>
</dbReference>
<feature type="compositionally biased region" description="Low complexity" evidence="9">
    <location>
        <begin position="508"/>
        <end position="518"/>
    </location>
</feature>
<feature type="domain" description="Orn/DAP/Arg decarboxylase 2 C-terminal" evidence="10">
    <location>
        <begin position="26"/>
        <end position="402"/>
    </location>
</feature>
<dbReference type="UniPathway" id="UPA00034">
    <property type="reaction ID" value="UER00027"/>
</dbReference>
<comment type="pathway">
    <text evidence="5 8">Amino-acid biosynthesis; L-lysine biosynthesis via DAP pathway; L-lysine from DL-2,6-diaminopimelate: step 1/1.</text>
</comment>
<dbReference type="Proteomes" id="UP000018731">
    <property type="component" value="Unassembled WGS sequence"/>
</dbReference>
<feature type="compositionally biased region" description="Low complexity" evidence="9">
    <location>
        <begin position="138"/>
        <end position="157"/>
    </location>
</feature>
<feature type="region of interest" description="Disordered" evidence="9">
    <location>
        <begin position="483"/>
        <end position="518"/>
    </location>
</feature>
<dbReference type="HAMAP" id="MF_02120">
    <property type="entry name" value="LysA"/>
    <property type="match status" value="1"/>
</dbReference>
<evidence type="ECO:0000256" key="1">
    <source>
        <dbReference type="ARBA" id="ARBA00001933"/>
    </source>
</evidence>
<evidence type="ECO:0000256" key="9">
    <source>
        <dbReference type="SAM" id="MobiDB-lite"/>
    </source>
</evidence>
<keyword evidence="3 5" id="KW-0663">Pyridoxal phosphate</keyword>
<feature type="binding site" evidence="5">
    <location>
        <position position="404"/>
    </location>
    <ligand>
        <name>pyridoxal 5'-phosphate</name>
        <dbReference type="ChEBI" id="CHEBI:597326"/>
    </ligand>
</feature>
<feature type="modified residue" description="N6-(pyridoxal phosphate)lysine" evidence="5 7">
    <location>
        <position position="57"/>
    </location>
</feature>
<reference evidence="12 13" key="1">
    <citation type="journal article" date="2014" name="Genome Announc.">
        <title>Draft genome sequences of six enterohepatic helicobacter species isolated from humans and one from rhesus macaques.</title>
        <authorList>
            <person name="Shen Z."/>
            <person name="Sheh A."/>
            <person name="Young S.K."/>
            <person name="Abouelliel A."/>
            <person name="Ward D.V."/>
            <person name="Earl A.M."/>
            <person name="Fox J.G."/>
        </authorList>
    </citation>
    <scope>NUCLEOTIDE SEQUENCE [LARGE SCALE GENOMIC DNA]</scope>
    <source>
        <strain evidence="12 13">MIT 99-5501</strain>
    </source>
</reference>
<evidence type="ECO:0000259" key="10">
    <source>
        <dbReference type="Pfam" id="PF00278"/>
    </source>
</evidence>
<dbReference type="InterPro" id="IPR002986">
    <property type="entry name" value="DAP_deCOOHase_LysA"/>
</dbReference>
<dbReference type="InterPro" id="IPR022644">
    <property type="entry name" value="De-COase2_N"/>
</dbReference>
<dbReference type="CDD" id="cd06828">
    <property type="entry name" value="PLPDE_III_DapDC"/>
    <property type="match status" value="1"/>
</dbReference>
<dbReference type="PANTHER" id="PTHR43727:SF2">
    <property type="entry name" value="GROUP IV DECARBOXYLASE"/>
    <property type="match status" value="1"/>
</dbReference>
<dbReference type="Gene3D" id="2.40.37.10">
    <property type="entry name" value="Lyase, Ornithine Decarboxylase, Chain A, domain 1"/>
    <property type="match status" value="1"/>
</dbReference>
<dbReference type="STRING" id="1357400.HMPREF2086_00833"/>
<feature type="binding site" evidence="5">
    <location>
        <position position="376"/>
    </location>
    <ligand>
        <name>substrate</name>
    </ligand>
</feature>
<dbReference type="GO" id="GO:0030170">
    <property type="term" value="F:pyridoxal phosphate binding"/>
    <property type="evidence" value="ECO:0007669"/>
    <property type="project" value="UniProtKB-UniRule"/>
</dbReference>
<dbReference type="SUPFAM" id="SSF51419">
    <property type="entry name" value="PLP-binding barrel"/>
    <property type="match status" value="1"/>
</dbReference>
<dbReference type="InterPro" id="IPR022643">
    <property type="entry name" value="De-COase2_C"/>
</dbReference>
<feature type="binding site" evidence="5">
    <location>
        <position position="300"/>
    </location>
    <ligand>
        <name>substrate</name>
    </ligand>
</feature>
<feature type="region of interest" description="Disordered" evidence="9">
    <location>
        <begin position="138"/>
        <end position="168"/>
    </location>
</feature>
<evidence type="ECO:0000259" key="11">
    <source>
        <dbReference type="Pfam" id="PF02784"/>
    </source>
</evidence>
<dbReference type="InterPro" id="IPR029066">
    <property type="entry name" value="PLP-binding_barrel"/>
</dbReference>
<feature type="binding site" evidence="5">
    <location>
        <position position="263"/>
    </location>
    <ligand>
        <name>pyridoxal 5'-phosphate</name>
        <dbReference type="ChEBI" id="CHEBI:597326"/>
    </ligand>
</feature>
<comment type="subunit">
    <text evidence="5">Homodimer.</text>
</comment>
<name>V8CBI9_9HELI</name>
<dbReference type="NCBIfam" id="TIGR01048">
    <property type="entry name" value="lysA"/>
    <property type="match status" value="1"/>
</dbReference>
<evidence type="ECO:0000256" key="5">
    <source>
        <dbReference type="HAMAP-Rule" id="MF_02120"/>
    </source>
</evidence>
<dbReference type="eggNOG" id="COG0019">
    <property type="taxonomic scope" value="Bacteria"/>
</dbReference>
<dbReference type="GO" id="GO:0009089">
    <property type="term" value="P:lysine biosynthetic process via diaminopimelate"/>
    <property type="evidence" value="ECO:0007669"/>
    <property type="project" value="UniProtKB-UniRule"/>
</dbReference>
<dbReference type="Gene3D" id="3.20.20.10">
    <property type="entry name" value="Alanine racemase"/>
    <property type="match status" value="1"/>
</dbReference>
<evidence type="ECO:0000256" key="6">
    <source>
        <dbReference type="NCBIfam" id="TIGR01048"/>
    </source>
</evidence>
<keyword evidence="5" id="KW-0028">Amino-acid biosynthesis</keyword>
<dbReference type="Pfam" id="PF02784">
    <property type="entry name" value="Orn_Arg_deC_N"/>
    <property type="match status" value="1"/>
</dbReference>
<evidence type="ECO:0000256" key="8">
    <source>
        <dbReference type="RuleBase" id="RU003738"/>
    </source>
</evidence>
<feature type="binding site" evidence="5">
    <location>
        <begin position="297"/>
        <end position="300"/>
    </location>
    <ligand>
        <name>pyridoxal 5'-phosphate</name>
        <dbReference type="ChEBI" id="CHEBI:597326"/>
    </ligand>
</feature>
<dbReference type="OrthoDB" id="9802241at2"/>
<evidence type="ECO:0000256" key="3">
    <source>
        <dbReference type="ARBA" id="ARBA00022898"/>
    </source>
</evidence>
<evidence type="ECO:0000256" key="7">
    <source>
        <dbReference type="PIRSR" id="PIRSR600183-50"/>
    </source>
</evidence>
<feature type="compositionally biased region" description="Polar residues" evidence="9">
    <location>
        <begin position="483"/>
        <end position="496"/>
    </location>
</feature>
<evidence type="ECO:0000256" key="4">
    <source>
        <dbReference type="ARBA" id="ARBA00023239"/>
    </source>
</evidence>
<dbReference type="PRINTS" id="PR01179">
    <property type="entry name" value="ODADCRBXLASE"/>
</dbReference>
<comment type="cofactor">
    <cofactor evidence="1 5 7 8">
        <name>pyridoxal 5'-phosphate</name>
        <dbReference type="ChEBI" id="CHEBI:597326"/>
    </cofactor>
</comment>
<dbReference type="Pfam" id="PF00278">
    <property type="entry name" value="Orn_DAP_Arg_deC"/>
    <property type="match status" value="1"/>
</dbReference>
<feature type="binding site" evidence="5">
    <location>
        <position position="404"/>
    </location>
    <ligand>
        <name>substrate</name>
    </ligand>
</feature>